<proteinExistence type="predicted"/>
<dbReference type="Proteomes" id="UP000265715">
    <property type="component" value="Unassembled WGS sequence"/>
</dbReference>
<evidence type="ECO:0000313" key="2">
    <source>
        <dbReference type="Proteomes" id="UP000265715"/>
    </source>
</evidence>
<gene>
    <name evidence="1" type="ORF">Mterra_04124</name>
</gene>
<protein>
    <submittedName>
        <fullName evidence="1">Uncharacterized protein</fullName>
    </submittedName>
</protein>
<comment type="caution">
    <text evidence="1">The sequence shown here is derived from an EMBL/GenBank/DDBJ whole genome shotgun (WGS) entry which is preliminary data.</text>
</comment>
<name>A0A399DUY5_9DEIN</name>
<dbReference type="OrthoDB" id="9961922at2"/>
<dbReference type="EMBL" id="QXDL01000466">
    <property type="protein sequence ID" value="RIH74101.1"/>
    <property type="molecule type" value="Genomic_DNA"/>
</dbReference>
<keyword evidence="2" id="KW-1185">Reference proteome</keyword>
<evidence type="ECO:0000313" key="1">
    <source>
        <dbReference type="EMBL" id="RIH74101.1"/>
    </source>
</evidence>
<sequence>MFGFHEFETYRLHNQERLNQLRAQAQVDRLLPRYSLRRRAALVLRRWAEALEAPAPRRAAAA</sequence>
<dbReference type="AlphaFoldDB" id="A0A399DUY5"/>
<accession>A0A399DUY5</accession>
<reference evidence="1 2" key="1">
    <citation type="submission" date="2018-08" db="EMBL/GenBank/DDBJ databases">
        <title>Meiothermus terrae DSM 26712 genome sequencing project.</title>
        <authorList>
            <person name="Da Costa M.S."/>
            <person name="Albuquerque L."/>
            <person name="Raposo P."/>
            <person name="Froufe H.J.C."/>
            <person name="Barroso C.S."/>
            <person name="Egas C."/>
        </authorList>
    </citation>
    <scope>NUCLEOTIDE SEQUENCE [LARGE SCALE GENOMIC DNA]</scope>
    <source>
        <strain evidence="1 2">DSM 26712</strain>
    </source>
</reference>
<dbReference type="RefSeq" id="WP_119316899.1">
    <property type="nucleotide sequence ID" value="NZ_QXDL01000466.1"/>
</dbReference>
<organism evidence="1 2">
    <name type="scientific">Calidithermus terrae</name>
    <dbReference type="NCBI Taxonomy" id="1408545"/>
    <lineage>
        <taxon>Bacteria</taxon>
        <taxon>Thermotogati</taxon>
        <taxon>Deinococcota</taxon>
        <taxon>Deinococci</taxon>
        <taxon>Thermales</taxon>
        <taxon>Thermaceae</taxon>
        <taxon>Calidithermus</taxon>
    </lineage>
</organism>